<gene>
    <name evidence="2" type="ORF">NXF25_012014</name>
</gene>
<dbReference type="GO" id="GO:0000978">
    <property type="term" value="F:RNA polymerase II cis-regulatory region sequence-specific DNA binding"/>
    <property type="evidence" value="ECO:0007669"/>
    <property type="project" value="TreeGrafter"/>
</dbReference>
<dbReference type="GO" id="GO:0005634">
    <property type="term" value="C:nucleus"/>
    <property type="evidence" value="ECO:0007669"/>
    <property type="project" value="TreeGrafter"/>
</dbReference>
<dbReference type="EMBL" id="JAOTOJ010000005">
    <property type="protein sequence ID" value="KAK9401300.1"/>
    <property type="molecule type" value="Genomic_DNA"/>
</dbReference>
<reference evidence="2 3" key="1">
    <citation type="journal article" date="2024" name="Proc. Natl. Acad. Sci. U.S.A.">
        <title>The genetic regulatory architecture and epigenomic basis for age-related changes in rattlesnake venom.</title>
        <authorList>
            <person name="Hogan M.P."/>
            <person name="Holding M.L."/>
            <person name="Nystrom G.S."/>
            <person name="Colston T.J."/>
            <person name="Bartlett D.A."/>
            <person name="Mason A.J."/>
            <person name="Ellsworth S.A."/>
            <person name="Rautsaw R.M."/>
            <person name="Lawrence K.C."/>
            <person name="Strickland J.L."/>
            <person name="He B."/>
            <person name="Fraser P."/>
            <person name="Margres M.J."/>
            <person name="Gilbert D.M."/>
            <person name="Gibbs H.L."/>
            <person name="Parkinson C.L."/>
            <person name="Rokyta D.R."/>
        </authorList>
    </citation>
    <scope>NUCLEOTIDE SEQUENCE [LARGE SCALE GENOMIC DNA]</scope>
    <source>
        <strain evidence="2">DRR0105</strain>
    </source>
</reference>
<organism evidence="2 3">
    <name type="scientific">Crotalus adamanteus</name>
    <name type="common">Eastern diamondback rattlesnake</name>
    <dbReference type="NCBI Taxonomy" id="8729"/>
    <lineage>
        <taxon>Eukaryota</taxon>
        <taxon>Metazoa</taxon>
        <taxon>Chordata</taxon>
        <taxon>Craniata</taxon>
        <taxon>Vertebrata</taxon>
        <taxon>Euteleostomi</taxon>
        <taxon>Lepidosauria</taxon>
        <taxon>Squamata</taxon>
        <taxon>Bifurcata</taxon>
        <taxon>Unidentata</taxon>
        <taxon>Episquamata</taxon>
        <taxon>Toxicofera</taxon>
        <taxon>Serpentes</taxon>
        <taxon>Colubroidea</taxon>
        <taxon>Viperidae</taxon>
        <taxon>Crotalinae</taxon>
        <taxon>Crotalus</taxon>
    </lineage>
</organism>
<dbReference type="AlphaFoldDB" id="A0AAW1BGH2"/>
<dbReference type="InterPro" id="IPR023216">
    <property type="entry name" value="Tscrpt_reg_SKI_SnoN"/>
</dbReference>
<dbReference type="PANTHER" id="PTHR10005">
    <property type="entry name" value="SKI ONCOGENE-RELATED"/>
    <property type="match status" value="1"/>
</dbReference>
<protein>
    <submittedName>
        <fullName evidence="2">Ski-like</fullName>
    </submittedName>
</protein>
<dbReference type="GO" id="GO:0000981">
    <property type="term" value="F:DNA-binding transcription factor activity, RNA polymerase II-specific"/>
    <property type="evidence" value="ECO:0007669"/>
    <property type="project" value="TreeGrafter"/>
</dbReference>
<dbReference type="GO" id="GO:0030512">
    <property type="term" value="P:negative regulation of transforming growth factor beta receptor signaling pathway"/>
    <property type="evidence" value="ECO:0007669"/>
    <property type="project" value="TreeGrafter"/>
</dbReference>
<dbReference type="GO" id="GO:0030514">
    <property type="term" value="P:negative regulation of BMP signaling pathway"/>
    <property type="evidence" value="ECO:0007669"/>
    <property type="project" value="TreeGrafter"/>
</dbReference>
<dbReference type="PANTHER" id="PTHR10005:SF3">
    <property type="entry name" value="SKI-LIKE PROTEIN"/>
    <property type="match status" value="1"/>
</dbReference>
<feature type="coiled-coil region" evidence="1">
    <location>
        <begin position="108"/>
        <end position="228"/>
    </location>
</feature>
<name>A0AAW1BGH2_CROAD</name>
<comment type="caution">
    <text evidence="2">The sequence shown here is derived from an EMBL/GenBank/DDBJ whole genome shotgun (WGS) entry which is preliminary data.</text>
</comment>
<sequence length="232" mass="27342">MKEKFSTKNQKIPQSKAGSHYNVEFQQWYPVIKQEADSTDQPHSFIHPSYFFYMCDKVVAPNALTDGIGSDDDKGKMMEDVIKTYIKQQEKLHTILQKKQHLQMEVEMLSSSKAMKELTEEQQNLQKELESLQTEHAQRMQEFYVEQRDLEKKLEQVIKQKCTCDSSLEKDKEAEYAAQLAELRQRLDHAEADRQELQDELRQEREARQKLEKMIKELKLQIQKSSKNGKGK</sequence>
<keyword evidence="3" id="KW-1185">Reference proteome</keyword>
<dbReference type="GO" id="GO:0000122">
    <property type="term" value="P:negative regulation of transcription by RNA polymerase II"/>
    <property type="evidence" value="ECO:0007669"/>
    <property type="project" value="TreeGrafter"/>
</dbReference>
<keyword evidence="1" id="KW-0175">Coiled coil</keyword>
<dbReference type="GO" id="GO:0005737">
    <property type="term" value="C:cytoplasm"/>
    <property type="evidence" value="ECO:0007669"/>
    <property type="project" value="TreeGrafter"/>
</dbReference>
<accession>A0AAW1BGH2</accession>
<proteinExistence type="predicted"/>
<dbReference type="GO" id="GO:0046332">
    <property type="term" value="F:SMAD binding"/>
    <property type="evidence" value="ECO:0007669"/>
    <property type="project" value="TreeGrafter"/>
</dbReference>
<evidence type="ECO:0000256" key="1">
    <source>
        <dbReference type="SAM" id="Coils"/>
    </source>
</evidence>
<evidence type="ECO:0000313" key="3">
    <source>
        <dbReference type="Proteomes" id="UP001474421"/>
    </source>
</evidence>
<dbReference type="GO" id="GO:0005667">
    <property type="term" value="C:transcription regulator complex"/>
    <property type="evidence" value="ECO:0007669"/>
    <property type="project" value="TreeGrafter"/>
</dbReference>
<evidence type="ECO:0000313" key="2">
    <source>
        <dbReference type="EMBL" id="KAK9401300.1"/>
    </source>
</evidence>
<dbReference type="Proteomes" id="UP001474421">
    <property type="component" value="Unassembled WGS sequence"/>
</dbReference>